<gene>
    <name evidence="2" type="ORF">LDC_1281</name>
</gene>
<proteinExistence type="predicted"/>
<organism evidence="2">
    <name type="scientific">sediment metagenome</name>
    <dbReference type="NCBI Taxonomy" id="749907"/>
    <lineage>
        <taxon>unclassified sequences</taxon>
        <taxon>metagenomes</taxon>
        <taxon>ecological metagenomes</taxon>
    </lineage>
</organism>
<protein>
    <submittedName>
        <fullName evidence="2">Conserved membrane protein</fullName>
    </submittedName>
</protein>
<evidence type="ECO:0000256" key="1">
    <source>
        <dbReference type="SAM" id="Phobius"/>
    </source>
</evidence>
<reference evidence="2" key="2">
    <citation type="journal article" date="2011" name="Microb. Ecol.">
        <title>Taxonomic and Functional Metagenomic Profiling of the Microbial Community in the Anoxic Sediment of a Sub-saline Shallow Lake (Laguna de Carrizo, Central Spain).</title>
        <authorList>
            <person name="Ferrer M."/>
            <person name="Guazzaroni M.E."/>
            <person name="Richter M."/>
            <person name="Garcia-Salamanca A."/>
            <person name="Yarza P."/>
            <person name="Suarez-Suarez A."/>
            <person name="Solano J."/>
            <person name="Alcaide M."/>
            <person name="van Dillewijn P."/>
            <person name="Molina-Henares M.A."/>
            <person name="Lopez-Cortes N."/>
            <person name="Al-Ramahi Y."/>
            <person name="Guerrero C."/>
            <person name="Acosta A."/>
            <person name="de Eugenio L.I."/>
            <person name="Martinez V."/>
            <person name="Marques S."/>
            <person name="Rojo F."/>
            <person name="Santero E."/>
            <person name="Genilloud O."/>
            <person name="Perez-Perez J."/>
            <person name="Rossello-Mora R."/>
            <person name="Ramos J.L."/>
        </authorList>
    </citation>
    <scope>NUCLEOTIDE SEQUENCE</scope>
</reference>
<reference evidence="2" key="1">
    <citation type="submission" date="2010-07" db="EMBL/GenBank/DDBJ databases">
        <authorList>
            <consortium name="CONSOLIDER consortium CSD2007-00005"/>
            <person name="Guazzaroni M.-E."/>
            <person name="Richter M."/>
            <person name="Garcia-Salamanca A."/>
            <person name="Yarza P."/>
            <person name="Ferrer M."/>
        </authorList>
    </citation>
    <scope>NUCLEOTIDE SEQUENCE</scope>
</reference>
<dbReference type="AlphaFoldDB" id="D9PIC5"/>
<evidence type="ECO:0000313" key="2">
    <source>
        <dbReference type="EMBL" id="EFK96677.1"/>
    </source>
</evidence>
<name>D9PIC5_9ZZZZ</name>
<comment type="caution">
    <text evidence="2">The sequence shown here is derived from an EMBL/GenBank/DDBJ whole genome shotgun (WGS) entry which is preliminary data.</text>
</comment>
<accession>D9PIC5</accession>
<feature type="transmembrane region" description="Helical" evidence="1">
    <location>
        <begin position="136"/>
        <end position="155"/>
    </location>
</feature>
<sequence>MSLRLSEKAKKVVAVVAPSLGAALGGPLGGLAGQILGGLVSGGKVADLEEAILTQKPETLLALKKLEQDYILKLEELGVEQHKVEAADRSSARDLAKVNMRPQMLLSLLFIGGYFIILSAFFVGKIEISPELKEPFLILLGVITANVPSIMQFWFGTSSGSQRKTDILAEQAVK</sequence>
<keyword evidence="1" id="KW-0812">Transmembrane</keyword>
<keyword evidence="1" id="KW-0472">Membrane</keyword>
<feature type="transmembrane region" description="Helical" evidence="1">
    <location>
        <begin position="104"/>
        <end position="124"/>
    </location>
</feature>
<dbReference type="EMBL" id="ADZX01000424">
    <property type="protein sequence ID" value="EFK96677.1"/>
    <property type="molecule type" value="Genomic_DNA"/>
</dbReference>
<keyword evidence="1" id="KW-1133">Transmembrane helix</keyword>